<reference evidence="3" key="2">
    <citation type="submission" date="2016-10" db="EMBL/GenBank/DDBJ databases">
        <authorList>
            <person name="de Groot N.N."/>
        </authorList>
    </citation>
    <scope>NUCLEOTIDE SEQUENCE</scope>
    <source>
        <strain evidence="3">J.0158</strain>
    </source>
</reference>
<proteinExistence type="inferred from homology"/>
<keyword evidence="3" id="KW-0934">Plastid</keyword>
<keyword evidence="3" id="KW-0150">Chloroplast</keyword>
<evidence type="ECO:0000313" key="3">
    <source>
        <dbReference type="EMBL" id="SCW22330.1"/>
    </source>
</evidence>
<dbReference type="GeneID" id="30000531"/>
<geneLocation type="chloroplast" evidence="3"/>
<dbReference type="AlphaFoldDB" id="A0A1G4NUJ4"/>
<protein>
    <recommendedName>
        <fullName evidence="2">Uncharacterized protein ycf18</fullName>
    </recommendedName>
</protein>
<dbReference type="SUPFAM" id="SSF109859">
    <property type="entry name" value="NblA-like"/>
    <property type="match status" value="1"/>
</dbReference>
<dbReference type="Gene3D" id="1.10.287.670">
    <property type="entry name" value="Phycobilisome degradation protein NblA"/>
    <property type="match status" value="1"/>
</dbReference>
<evidence type="ECO:0000256" key="2">
    <source>
        <dbReference type="ARBA" id="ARBA00021553"/>
    </source>
</evidence>
<comment type="similarity">
    <text evidence="1">Belongs to the ycf18/nblA family.</text>
</comment>
<accession>A0A1G4NUJ4</accession>
<name>A0A1G4NUJ4_9FLOR</name>
<evidence type="ECO:0000256" key="1">
    <source>
        <dbReference type="ARBA" id="ARBA00008091"/>
    </source>
</evidence>
<organism evidence="3">
    <name type="scientific">Izziella formosana</name>
    <dbReference type="NCBI Taxonomy" id="1653389"/>
    <lineage>
        <taxon>Eukaryota</taxon>
        <taxon>Rhodophyta</taxon>
        <taxon>Florideophyceae</taxon>
        <taxon>Nemaliophycidae</taxon>
        <taxon>Nemaliales</taxon>
        <taxon>Liagoraceae</taxon>
        <taxon>Izziella</taxon>
    </lineage>
</organism>
<dbReference type="InterPro" id="IPR036904">
    <property type="entry name" value="NblA_sf"/>
</dbReference>
<gene>
    <name evidence="3" type="primary">nblA</name>
    <name evidence="3" type="ORF">J0158_74</name>
</gene>
<reference evidence="3" key="1">
    <citation type="submission" date="2016-10" db="EMBL/GenBank/DDBJ databases">
        <title>Chloroplast genomes as a tool to resolve red algal phylogenies: a case study in the Nemaliales.</title>
        <authorList>
            <person name="Costa J.F."/>
            <person name="Lin S.M."/>
            <person name="Macaya E.C."/>
            <person name="Fernandez-Garcia C."/>
            <person name="Verbruggen H."/>
        </authorList>
    </citation>
    <scope>NUCLEOTIDE SEQUENCE</scope>
    <source>
        <strain evidence="3">J.0158</strain>
    </source>
</reference>
<sequence length="58" mass="7003">MDQTNNLGLEQQFRLTVIRNKLVKLNTKESRSYLHLTLQYMLIKDNIIKFLVKKQRII</sequence>
<dbReference type="InterPro" id="IPR007574">
    <property type="entry name" value="NblA"/>
</dbReference>
<dbReference type="EMBL" id="LT622868">
    <property type="protein sequence ID" value="SCW22330.1"/>
    <property type="molecule type" value="Genomic_DNA"/>
</dbReference>
<dbReference type="RefSeq" id="YP_009314076.1">
    <property type="nucleotide sequence ID" value="NC_031660.1"/>
</dbReference>
<dbReference type="Pfam" id="PF04485">
    <property type="entry name" value="NblA"/>
    <property type="match status" value="1"/>
</dbReference>